<evidence type="ECO:0000256" key="4">
    <source>
        <dbReference type="PROSITE-ProRule" id="PRU00510"/>
    </source>
</evidence>
<dbReference type="InterPro" id="IPR000962">
    <property type="entry name" value="Znf_DskA_TraR"/>
</dbReference>
<name>A0ABU8QBQ2_9RHOB</name>
<keyword evidence="2" id="KW-0863">Zinc-finger</keyword>
<dbReference type="RefSeq" id="WP_339401925.1">
    <property type="nucleotide sequence ID" value="NZ_JBBGAZ010000001.1"/>
</dbReference>
<feature type="zinc finger region" description="dksA C4-type" evidence="4">
    <location>
        <begin position="85"/>
        <end position="109"/>
    </location>
</feature>
<dbReference type="Pfam" id="PF01258">
    <property type="entry name" value="zf-dskA_traR"/>
    <property type="match status" value="1"/>
</dbReference>
<feature type="domain" description="Zinc finger DksA/TraR C4-type" evidence="5">
    <location>
        <begin position="81"/>
        <end position="111"/>
    </location>
</feature>
<comment type="caution">
    <text evidence="6">The sequence shown here is derived from an EMBL/GenBank/DDBJ whole genome shotgun (WGS) entry which is preliminary data.</text>
</comment>
<sequence>MNASAEAEIREIILQKLAELEEQDRLGRDGQAVVELDQQAVGRLSRMDALQSQAMAKATQAQREIQVKALNAALKRMEDDDYGYCRDCGEDIPDARLKLNPAVLKCMSCATG</sequence>
<gene>
    <name evidence="6" type="ORF">WG622_01210</name>
</gene>
<evidence type="ECO:0000259" key="5">
    <source>
        <dbReference type="Pfam" id="PF01258"/>
    </source>
</evidence>
<reference evidence="6 7" key="1">
    <citation type="submission" date="2024-03" db="EMBL/GenBank/DDBJ databases">
        <title>Cognatishimia coralii sp. nov., a marine bacterium isolated from coral surrounding seawater.</title>
        <authorList>
            <person name="Liu X."/>
            <person name="Liu S."/>
            <person name="Sun H."/>
            <person name="Zhang Y."/>
        </authorList>
    </citation>
    <scope>NUCLEOTIDE SEQUENCE [LARGE SCALE GENOMIC DNA]</scope>
    <source>
        <strain evidence="6 7">D5M38</strain>
    </source>
</reference>
<dbReference type="Gene3D" id="1.20.120.910">
    <property type="entry name" value="DksA, coiled-coil domain"/>
    <property type="match status" value="1"/>
</dbReference>
<dbReference type="SUPFAM" id="SSF57716">
    <property type="entry name" value="Glucocorticoid receptor-like (DNA-binding domain)"/>
    <property type="match status" value="1"/>
</dbReference>
<dbReference type="Proteomes" id="UP001368270">
    <property type="component" value="Unassembled WGS sequence"/>
</dbReference>
<evidence type="ECO:0000313" key="7">
    <source>
        <dbReference type="Proteomes" id="UP001368270"/>
    </source>
</evidence>
<evidence type="ECO:0000256" key="3">
    <source>
        <dbReference type="ARBA" id="ARBA00022833"/>
    </source>
</evidence>
<accession>A0ABU8QBQ2</accession>
<keyword evidence="7" id="KW-1185">Reference proteome</keyword>
<evidence type="ECO:0000256" key="1">
    <source>
        <dbReference type="ARBA" id="ARBA00022723"/>
    </source>
</evidence>
<evidence type="ECO:0000313" key="6">
    <source>
        <dbReference type="EMBL" id="MEJ5216845.1"/>
    </source>
</evidence>
<dbReference type="PROSITE" id="PS51128">
    <property type="entry name" value="ZF_DKSA_2"/>
    <property type="match status" value="1"/>
</dbReference>
<protein>
    <submittedName>
        <fullName evidence="6">TraR/DksA C4-type zinc finger protein</fullName>
    </submittedName>
</protein>
<dbReference type="EMBL" id="JBBGAZ010000001">
    <property type="protein sequence ID" value="MEJ5216845.1"/>
    <property type="molecule type" value="Genomic_DNA"/>
</dbReference>
<evidence type="ECO:0000256" key="2">
    <source>
        <dbReference type="ARBA" id="ARBA00022771"/>
    </source>
</evidence>
<organism evidence="6 7">
    <name type="scientific">Cognatishimia coralii</name>
    <dbReference type="NCBI Taxonomy" id="3083254"/>
    <lineage>
        <taxon>Bacteria</taxon>
        <taxon>Pseudomonadati</taxon>
        <taxon>Pseudomonadota</taxon>
        <taxon>Alphaproteobacteria</taxon>
        <taxon>Rhodobacterales</taxon>
        <taxon>Paracoccaceae</taxon>
        <taxon>Cognatishimia</taxon>
    </lineage>
</organism>
<keyword evidence="1" id="KW-0479">Metal-binding</keyword>
<dbReference type="PANTHER" id="PTHR33823">
    <property type="entry name" value="RNA POLYMERASE-BINDING TRANSCRIPTION FACTOR DKSA-RELATED"/>
    <property type="match status" value="1"/>
</dbReference>
<dbReference type="PANTHER" id="PTHR33823:SF2">
    <property type="entry name" value="RNA POLYMERASE-BINDING TRANSCRIPTION FACTOR DKSA"/>
    <property type="match status" value="1"/>
</dbReference>
<keyword evidence="3" id="KW-0862">Zinc</keyword>
<proteinExistence type="predicted"/>